<comment type="caution">
    <text evidence="1">The sequence shown here is derived from an EMBL/GenBank/DDBJ whole genome shotgun (WGS) entry which is preliminary data.</text>
</comment>
<sequence>MDIPSESVLGKVLKATKMLYGATKVPGQKMTEEERKTWIKGIVGEAMDLNNVPEGHRHVIMRVVCSKLRKGVAKGD</sequence>
<gene>
    <name evidence="1" type="ORF">A3G54_01420</name>
</gene>
<dbReference type="Proteomes" id="UP000178894">
    <property type="component" value="Unassembled WGS sequence"/>
</dbReference>
<dbReference type="AlphaFoldDB" id="A0A1F5XZC8"/>
<dbReference type="EMBL" id="MFIQ01000026">
    <property type="protein sequence ID" value="OGF93246.1"/>
    <property type="molecule type" value="Genomic_DNA"/>
</dbReference>
<proteinExistence type="predicted"/>
<evidence type="ECO:0000313" key="1">
    <source>
        <dbReference type="EMBL" id="OGF93246.1"/>
    </source>
</evidence>
<accession>A0A1F5XZC8</accession>
<reference evidence="1 2" key="1">
    <citation type="journal article" date="2016" name="Nat. Commun.">
        <title>Thousands of microbial genomes shed light on interconnected biogeochemical processes in an aquifer system.</title>
        <authorList>
            <person name="Anantharaman K."/>
            <person name="Brown C.T."/>
            <person name="Hug L.A."/>
            <person name="Sharon I."/>
            <person name="Castelle C.J."/>
            <person name="Probst A.J."/>
            <person name="Thomas B.C."/>
            <person name="Singh A."/>
            <person name="Wilkins M.J."/>
            <person name="Karaoz U."/>
            <person name="Brodie E.L."/>
            <person name="Williams K.H."/>
            <person name="Hubbard S.S."/>
            <person name="Banfield J.F."/>
        </authorList>
    </citation>
    <scope>NUCLEOTIDE SEQUENCE [LARGE SCALE GENOMIC DNA]</scope>
</reference>
<evidence type="ECO:0000313" key="2">
    <source>
        <dbReference type="Proteomes" id="UP000178894"/>
    </source>
</evidence>
<protein>
    <submittedName>
        <fullName evidence="1">Uncharacterized protein</fullName>
    </submittedName>
</protein>
<organism evidence="1 2">
    <name type="scientific">Candidatus Giovannonibacteria bacterium RIFCSPLOWO2_12_FULL_44_15</name>
    <dbReference type="NCBI Taxonomy" id="1798364"/>
    <lineage>
        <taxon>Bacteria</taxon>
        <taxon>Candidatus Giovannoniibacteriota</taxon>
    </lineage>
</organism>
<name>A0A1F5XZC8_9BACT</name>